<feature type="compositionally biased region" description="Polar residues" evidence="1">
    <location>
        <begin position="80"/>
        <end position="96"/>
    </location>
</feature>
<dbReference type="Proteomes" id="UP001148838">
    <property type="component" value="Unassembled WGS sequence"/>
</dbReference>
<name>A0ABQ8TH00_PERAM</name>
<organism evidence="2 3">
    <name type="scientific">Periplaneta americana</name>
    <name type="common">American cockroach</name>
    <name type="synonym">Blatta americana</name>
    <dbReference type="NCBI Taxonomy" id="6978"/>
    <lineage>
        <taxon>Eukaryota</taxon>
        <taxon>Metazoa</taxon>
        <taxon>Ecdysozoa</taxon>
        <taxon>Arthropoda</taxon>
        <taxon>Hexapoda</taxon>
        <taxon>Insecta</taxon>
        <taxon>Pterygota</taxon>
        <taxon>Neoptera</taxon>
        <taxon>Polyneoptera</taxon>
        <taxon>Dictyoptera</taxon>
        <taxon>Blattodea</taxon>
        <taxon>Blattoidea</taxon>
        <taxon>Blattidae</taxon>
        <taxon>Blattinae</taxon>
        <taxon>Periplaneta</taxon>
    </lineage>
</organism>
<proteinExistence type="predicted"/>
<keyword evidence="3" id="KW-1185">Reference proteome</keyword>
<protein>
    <submittedName>
        <fullName evidence="2">Uncharacterized protein</fullName>
    </submittedName>
</protein>
<sequence>MLSVRKLENRGVVRSSFGVSNSSCISFVSQSSQNADVITEIEENEDTDDIITGKKRRPPVCLDSSVEFIEESDPDDDFDLSTTLPKGKCSSPNPNSHKNENEETEDDDFITRGWRTVPKTESNKANEEDVGPVELKSDDFKNEINETSESHDCASEFSDAGDIFAGIDVHGDDKQIDGDEHERSSSPVLSCSSRHAKKSPVERKTSKTKVKDELEVMGGNSNEVAVGEVAKEAKDLNINNVHCELKQEDALSPLFFNFALEYAIRKVQDNRQGLELNWLHQLLVYADDLNMLGENPHTIRKNMRILLEANKEIGLNEILQMVEMKPLGITEDLKSWIDDMESHPSLGRVSAEVKSDNDCLRNGGSKGPETTVEDIPQPPEVQEALASKPVPTLCTAKLSTSSQLFPISSSKQSSFGSVTHASCLKLPNQHLDPASTSKCRSNTLPLTPYFSRIIKLISPIAEAAHQGLNVRRRRAARSGILSSSP</sequence>
<evidence type="ECO:0000313" key="3">
    <source>
        <dbReference type="Proteomes" id="UP001148838"/>
    </source>
</evidence>
<evidence type="ECO:0000256" key="1">
    <source>
        <dbReference type="SAM" id="MobiDB-lite"/>
    </source>
</evidence>
<accession>A0ABQ8TH00</accession>
<feature type="region of interest" description="Disordered" evidence="1">
    <location>
        <begin position="348"/>
        <end position="375"/>
    </location>
</feature>
<feature type="region of interest" description="Disordered" evidence="1">
    <location>
        <begin position="169"/>
        <end position="208"/>
    </location>
</feature>
<comment type="caution">
    <text evidence="2">The sequence shown here is derived from an EMBL/GenBank/DDBJ whole genome shotgun (WGS) entry which is preliminary data.</text>
</comment>
<feature type="region of interest" description="Disordered" evidence="1">
    <location>
        <begin position="71"/>
        <end position="130"/>
    </location>
</feature>
<evidence type="ECO:0000313" key="2">
    <source>
        <dbReference type="EMBL" id="KAJ4445694.1"/>
    </source>
</evidence>
<dbReference type="EMBL" id="JAJSOF020000009">
    <property type="protein sequence ID" value="KAJ4445694.1"/>
    <property type="molecule type" value="Genomic_DNA"/>
</dbReference>
<reference evidence="2 3" key="1">
    <citation type="journal article" date="2022" name="Allergy">
        <title>Genome assembly and annotation of Periplaneta americana reveal a comprehensive cockroach allergen profile.</title>
        <authorList>
            <person name="Wang L."/>
            <person name="Xiong Q."/>
            <person name="Saelim N."/>
            <person name="Wang L."/>
            <person name="Nong W."/>
            <person name="Wan A.T."/>
            <person name="Shi M."/>
            <person name="Liu X."/>
            <person name="Cao Q."/>
            <person name="Hui J.H.L."/>
            <person name="Sookrung N."/>
            <person name="Leung T.F."/>
            <person name="Tungtrongchitr A."/>
            <person name="Tsui S.K.W."/>
        </authorList>
    </citation>
    <scope>NUCLEOTIDE SEQUENCE [LARGE SCALE GENOMIC DNA]</scope>
    <source>
        <strain evidence="2">PWHHKU_190912</strain>
    </source>
</reference>
<gene>
    <name evidence="2" type="ORF">ANN_12379</name>
</gene>
<feature type="compositionally biased region" description="Basic and acidic residues" evidence="1">
    <location>
        <begin position="169"/>
        <end position="184"/>
    </location>
</feature>
<feature type="compositionally biased region" description="Basic and acidic residues" evidence="1">
    <location>
        <begin position="199"/>
        <end position="208"/>
    </location>
</feature>